<comment type="caution">
    <text evidence="1">The sequence shown here is derived from an EMBL/GenBank/DDBJ whole genome shotgun (WGS) entry which is preliminary data.</text>
</comment>
<name>A0A1S1WWU4_9NEIS</name>
<evidence type="ECO:0000313" key="3">
    <source>
        <dbReference type="Proteomes" id="UP000180088"/>
    </source>
</evidence>
<evidence type="ECO:0000313" key="1">
    <source>
        <dbReference type="EMBL" id="OHX11626.1"/>
    </source>
</evidence>
<proteinExistence type="predicted"/>
<dbReference type="Gene3D" id="2.60.120.430">
    <property type="entry name" value="Galactose-binding lectin"/>
    <property type="match status" value="1"/>
</dbReference>
<sequence>MAWTGTVAANNPNGQPTTITYNPGDVITIVASGWAGYGPQPNWGPQGDKTHPNQGLICGDAYCGALVMKIGASGFIPVNTGLFRWTAPASAQGLITLFYNDVPNTYGNNSGSFTVSIGKDAI</sequence>
<dbReference type="EMBL" id="MKCS01000002">
    <property type="protein sequence ID" value="OHX11626.1"/>
    <property type="molecule type" value="Genomic_DNA"/>
</dbReference>
<organism evidence="1 3">
    <name type="scientific">Chromobacterium sphagni</name>
    <dbReference type="NCBI Taxonomy" id="1903179"/>
    <lineage>
        <taxon>Bacteria</taxon>
        <taxon>Pseudomonadati</taxon>
        <taxon>Pseudomonadota</taxon>
        <taxon>Betaproteobacteria</taxon>
        <taxon>Neisseriales</taxon>
        <taxon>Chromobacteriaceae</taxon>
        <taxon>Chromobacterium</taxon>
    </lineage>
</organism>
<dbReference type="AlphaFoldDB" id="A0A1S1WWU4"/>
<dbReference type="InterPro" id="IPR008979">
    <property type="entry name" value="Galactose-bd-like_sf"/>
</dbReference>
<protein>
    <submittedName>
        <fullName evidence="1">Lectin</fullName>
    </submittedName>
</protein>
<dbReference type="InterPro" id="IPR012905">
    <property type="entry name" value="PA-IL"/>
</dbReference>
<dbReference type="Proteomes" id="UP000180280">
    <property type="component" value="Unassembled WGS sequence"/>
</dbReference>
<reference evidence="3 4" key="1">
    <citation type="submission" date="2016-09" db="EMBL/GenBank/DDBJ databases">
        <title>Chromobacterium muskegensis sp. nov., an insecticidal bacterium isolated from Sphagnum bogs.</title>
        <authorList>
            <person name="Sparks M.E."/>
            <person name="Blackburn M.B."/>
            <person name="Gundersen-Rindal D.E."/>
            <person name="Mitchell A."/>
            <person name="Farrar R."/>
            <person name="Kuhar D."/>
        </authorList>
    </citation>
    <scope>NUCLEOTIDE SEQUENCE [LARGE SCALE GENOMIC DNA]</scope>
    <source>
        <strain evidence="2 4">14B-1</strain>
        <strain evidence="1 3">37-2</strain>
    </source>
</reference>
<keyword evidence="4" id="KW-1185">Reference proteome</keyword>
<accession>A0A1S1WWU4</accession>
<dbReference type="EMBL" id="MKCT01000031">
    <property type="protein sequence ID" value="OHX19584.1"/>
    <property type="molecule type" value="Genomic_DNA"/>
</dbReference>
<dbReference type="OrthoDB" id="6444532at2"/>
<dbReference type="RefSeq" id="WP_071113411.1">
    <property type="nucleotide sequence ID" value="NZ_MKCS01000002.1"/>
</dbReference>
<dbReference type="Pfam" id="PF07828">
    <property type="entry name" value="PA-IL"/>
    <property type="match status" value="1"/>
</dbReference>
<dbReference type="Proteomes" id="UP000180088">
    <property type="component" value="Unassembled WGS sequence"/>
</dbReference>
<gene>
    <name evidence="2" type="ORF">BI344_17515</name>
    <name evidence="1" type="ORF">BI347_18455</name>
</gene>
<evidence type="ECO:0000313" key="4">
    <source>
        <dbReference type="Proteomes" id="UP000180280"/>
    </source>
</evidence>
<evidence type="ECO:0000313" key="2">
    <source>
        <dbReference type="EMBL" id="OHX19584.1"/>
    </source>
</evidence>
<dbReference type="SUPFAM" id="SSF49785">
    <property type="entry name" value="Galactose-binding domain-like"/>
    <property type="match status" value="1"/>
</dbReference>